<feature type="transmembrane region" description="Helical" evidence="6">
    <location>
        <begin position="117"/>
        <end position="138"/>
    </location>
</feature>
<gene>
    <name evidence="7" type="ORF">CVV64_10025</name>
</gene>
<organism evidence="7 8">
    <name type="scientific">Candidatus Wallbacteria bacterium HGW-Wallbacteria-1</name>
    <dbReference type="NCBI Taxonomy" id="2013854"/>
    <lineage>
        <taxon>Bacteria</taxon>
        <taxon>Candidatus Walliibacteriota</taxon>
    </lineage>
</organism>
<evidence type="ECO:0000256" key="6">
    <source>
        <dbReference type="SAM" id="Phobius"/>
    </source>
</evidence>
<feature type="transmembrane region" description="Helical" evidence="6">
    <location>
        <begin position="24"/>
        <end position="44"/>
    </location>
</feature>
<evidence type="ECO:0000313" key="7">
    <source>
        <dbReference type="EMBL" id="PKK90294.1"/>
    </source>
</evidence>
<keyword evidence="5 6" id="KW-0472">Membrane</keyword>
<accession>A0A2N1PPN7</accession>
<feature type="transmembrane region" description="Helical" evidence="6">
    <location>
        <begin position="170"/>
        <end position="191"/>
    </location>
</feature>
<reference evidence="7 8" key="1">
    <citation type="journal article" date="2017" name="ISME J.">
        <title>Potential for microbial H2 and metal transformations associated with novel bacteria and archaea in deep terrestrial subsurface sediments.</title>
        <authorList>
            <person name="Hernsdorf A.W."/>
            <person name="Amano Y."/>
            <person name="Miyakawa K."/>
            <person name="Ise K."/>
            <person name="Suzuki Y."/>
            <person name="Anantharaman K."/>
            <person name="Probst A."/>
            <person name="Burstein D."/>
            <person name="Thomas B.C."/>
            <person name="Banfield J.F."/>
        </authorList>
    </citation>
    <scope>NUCLEOTIDE SEQUENCE [LARGE SCALE GENOMIC DNA]</scope>
    <source>
        <strain evidence="7">HGW-Wallbacteria-1</strain>
    </source>
</reference>
<evidence type="ECO:0000256" key="5">
    <source>
        <dbReference type="ARBA" id="ARBA00023136"/>
    </source>
</evidence>
<dbReference type="PANTHER" id="PTHR38601">
    <property type="entry name" value="HYDROGENASE-4 COMPONENT E"/>
    <property type="match status" value="1"/>
</dbReference>
<keyword evidence="4 6" id="KW-1133">Transmembrane helix</keyword>
<evidence type="ECO:0008006" key="9">
    <source>
        <dbReference type="Google" id="ProtNLM"/>
    </source>
</evidence>
<dbReference type="EMBL" id="PGXC01000006">
    <property type="protein sequence ID" value="PKK90294.1"/>
    <property type="molecule type" value="Genomic_DNA"/>
</dbReference>
<comment type="subcellular location">
    <subcellularLocation>
        <location evidence="1">Cell membrane</location>
        <topology evidence="1">Multi-pass membrane protein</topology>
    </subcellularLocation>
</comment>
<comment type="caution">
    <text evidence="7">The sequence shown here is derived from an EMBL/GenBank/DDBJ whole genome shotgun (WGS) entry which is preliminary data.</text>
</comment>
<keyword evidence="2" id="KW-1003">Cell membrane</keyword>
<feature type="transmembrane region" description="Helical" evidence="6">
    <location>
        <begin position="50"/>
        <end position="72"/>
    </location>
</feature>
<dbReference type="AlphaFoldDB" id="A0A2N1PPN7"/>
<name>A0A2N1PPN7_9BACT</name>
<evidence type="ECO:0000256" key="3">
    <source>
        <dbReference type="ARBA" id="ARBA00022692"/>
    </source>
</evidence>
<protein>
    <recommendedName>
        <fullName evidence="9">Hydrogenase</fullName>
    </recommendedName>
</protein>
<dbReference type="Proteomes" id="UP000233256">
    <property type="component" value="Unassembled WGS sequence"/>
</dbReference>
<evidence type="ECO:0000313" key="8">
    <source>
        <dbReference type="Proteomes" id="UP000233256"/>
    </source>
</evidence>
<feature type="transmembrane region" description="Helical" evidence="6">
    <location>
        <begin position="147"/>
        <end position="164"/>
    </location>
</feature>
<feature type="transmembrane region" description="Helical" evidence="6">
    <location>
        <begin position="93"/>
        <end position="111"/>
    </location>
</feature>
<dbReference type="InterPro" id="IPR038730">
    <property type="entry name" value="HyfE-like"/>
</dbReference>
<proteinExistence type="predicted"/>
<evidence type="ECO:0000256" key="4">
    <source>
        <dbReference type="ARBA" id="ARBA00022989"/>
    </source>
</evidence>
<evidence type="ECO:0000256" key="2">
    <source>
        <dbReference type="ARBA" id="ARBA00022475"/>
    </source>
</evidence>
<dbReference type="Gene3D" id="1.10.287.3510">
    <property type="match status" value="1"/>
</dbReference>
<evidence type="ECO:0000256" key="1">
    <source>
        <dbReference type="ARBA" id="ARBA00004651"/>
    </source>
</evidence>
<sequence>MTALLATLFGTATLYTAVTSRLGAMVNVLALQGFILFFIVLLRTPHLDGATALFLLTETLLFKSVLIPRFLLKTIRLNEIHREVEPNIPHFHSLLLASGILAMGFALAFWSSENVPGVLPIQYGIALSTIATGLMTIITRRKIITHVMGYMIMQNGIFLLSLSISREMPLLVNLGILLDLFSCIFLLSLFFGKVKTTFGEADTAHLETLRD</sequence>
<keyword evidence="3 6" id="KW-0812">Transmembrane</keyword>
<dbReference type="GO" id="GO:0005886">
    <property type="term" value="C:plasma membrane"/>
    <property type="evidence" value="ECO:0007669"/>
    <property type="project" value="UniProtKB-SubCell"/>
</dbReference>
<dbReference type="PANTHER" id="PTHR38601:SF1">
    <property type="entry name" value="HYDROGENASE-4 COMPONENT E"/>
    <property type="match status" value="1"/>
</dbReference>